<dbReference type="EMBL" id="CAJGYM010000016">
    <property type="protein sequence ID" value="CAD6190654.1"/>
    <property type="molecule type" value="Genomic_DNA"/>
</dbReference>
<evidence type="ECO:0000256" key="1">
    <source>
        <dbReference type="SAM" id="MobiDB-lite"/>
    </source>
</evidence>
<comment type="caution">
    <text evidence="2">The sequence shown here is derived from an EMBL/GenBank/DDBJ whole genome shotgun (WGS) entry which is preliminary data.</text>
</comment>
<dbReference type="Proteomes" id="UP000835052">
    <property type="component" value="Unassembled WGS sequence"/>
</dbReference>
<organism evidence="2 3">
    <name type="scientific">Caenorhabditis auriculariae</name>
    <dbReference type="NCBI Taxonomy" id="2777116"/>
    <lineage>
        <taxon>Eukaryota</taxon>
        <taxon>Metazoa</taxon>
        <taxon>Ecdysozoa</taxon>
        <taxon>Nematoda</taxon>
        <taxon>Chromadorea</taxon>
        <taxon>Rhabditida</taxon>
        <taxon>Rhabditina</taxon>
        <taxon>Rhabditomorpha</taxon>
        <taxon>Rhabditoidea</taxon>
        <taxon>Rhabditidae</taxon>
        <taxon>Peloderinae</taxon>
        <taxon>Caenorhabditis</taxon>
    </lineage>
</organism>
<accession>A0A8S1H5P4</accession>
<protein>
    <submittedName>
        <fullName evidence="2">Uncharacterized protein</fullName>
    </submittedName>
</protein>
<reference evidence="2" key="1">
    <citation type="submission" date="2020-10" db="EMBL/GenBank/DDBJ databases">
        <authorList>
            <person name="Kikuchi T."/>
        </authorList>
    </citation>
    <scope>NUCLEOTIDE SEQUENCE</scope>
    <source>
        <strain evidence="2">NKZ352</strain>
    </source>
</reference>
<feature type="compositionally biased region" description="Basic and acidic residues" evidence="1">
    <location>
        <begin position="1"/>
        <end position="13"/>
    </location>
</feature>
<feature type="compositionally biased region" description="Basic and acidic residues" evidence="1">
    <location>
        <begin position="22"/>
        <end position="58"/>
    </location>
</feature>
<evidence type="ECO:0000313" key="2">
    <source>
        <dbReference type="EMBL" id="CAD6190654.1"/>
    </source>
</evidence>
<proteinExistence type="predicted"/>
<evidence type="ECO:0000313" key="3">
    <source>
        <dbReference type="Proteomes" id="UP000835052"/>
    </source>
</evidence>
<sequence>MLEKLAEGRAVFERKRHRKEQKRGERRSYDEGATKFRTKRMESPSSEKKPQGKKEGRKQQATLQSYSRCPRFR</sequence>
<name>A0A8S1H5P4_9PELO</name>
<dbReference type="AlphaFoldDB" id="A0A8S1H5P4"/>
<feature type="region of interest" description="Disordered" evidence="1">
    <location>
        <begin position="1"/>
        <end position="73"/>
    </location>
</feature>
<gene>
    <name evidence="2" type="ORF">CAUJ_LOCUS6573</name>
</gene>
<keyword evidence="3" id="KW-1185">Reference proteome</keyword>